<dbReference type="InterPro" id="IPR052517">
    <property type="entry name" value="GlcG_carb_metab_protein"/>
</dbReference>
<dbReference type="Pfam" id="PF03928">
    <property type="entry name" value="HbpS-like"/>
    <property type="match status" value="1"/>
</dbReference>
<dbReference type="Proteomes" id="UP000282957">
    <property type="component" value="Unassembled WGS sequence"/>
</dbReference>
<proteinExistence type="predicted"/>
<feature type="chain" id="PRO_5019419323" evidence="1">
    <location>
        <begin position="18"/>
        <end position="165"/>
    </location>
</feature>
<keyword evidence="3" id="KW-1185">Reference proteome</keyword>
<dbReference type="Gene3D" id="3.30.450.150">
    <property type="entry name" value="Haem-degrading domain"/>
    <property type="match status" value="1"/>
</dbReference>
<dbReference type="OrthoDB" id="5786851at2"/>
<dbReference type="InterPro" id="IPR038084">
    <property type="entry name" value="PduO/GlcC-like_sf"/>
</dbReference>
<dbReference type="InterPro" id="IPR005624">
    <property type="entry name" value="PduO/GlcC-like"/>
</dbReference>
<organism evidence="2 3">
    <name type="scientific">Rhodovarius crocodyli</name>
    <dbReference type="NCBI Taxonomy" id="1979269"/>
    <lineage>
        <taxon>Bacteria</taxon>
        <taxon>Pseudomonadati</taxon>
        <taxon>Pseudomonadota</taxon>
        <taxon>Alphaproteobacteria</taxon>
        <taxon>Acetobacterales</taxon>
        <taxon>Roseomonadaceae</taxon>
        <taxon>Rhodovarius</taxon>
    </lineage>
</organism>
<dbReference type="EMBL" id="SACL01000007">
    <property type="protein sequence ID" value="RVT92128.1"/>
    <property type="molecule type" value="Genomic_DNA"/>
</dbReference>
<comment type="caution">
    <text evidence="2">The sequence shown here is derived from an EMBL/GenBank/DDBJ whole genome shotgun (WGS) entry which is preliminary data.</text>
</comment>
<reference evidence="2 3" key="1">
    <citation type="submission" date="2019-01" db="EMBL/GenBank/DDBJ databases">
        <authorList>
            <person name="Chen W.-M."/>
        </authorList>
    </citation>
    <scope>NUCLEOTIDE SEQUENCE [LARGE SCALE GENOMIC DNA]</scope>
    <source>
        <strain evidence="2 3">CCP-6</strain>
    </source>
</reference>
<dbReference type="SUPFAM" id="SSF143744">
    <property type="entry name" value="GlcG-like"/>
    <property type="match status" value="1"/>
</dbReference>
<feature type="signal peptide" evidence="1">
    <location>
        <begin position="1"/>
        <end position="17"/>
    </location>
</feature>
<evidence type="ECO:0000256" key="1">
    <source>
        <dbReference type="SAM" id="SignalP"/>
    </source>
</evidence>
<evidence type="ECO:0000313" key="3">
    <source>
        <dbReference type="Proteomes" id="UP000282957"/>
    </source>
</evidence>
<protein>
    <submittedName>
        <fullName evidence="2">Heme-binding protein</fullName>
    </submittedName>
</protein>
<dbReference type="PANTHER" id="PTHR34309:SF10">
    <property type="entry name" value="SLR1406 PROTEIN"/>
    <property type="match status" value="1"/>
</dbReference>
<name>A0A437M356_9PROT</name>
<dbReference type="PANTHER" id="PTHR34309">
    <property type="entry name" value="SLR1406 PROTEIN"/>
    <property type="match status" value="1"/>
</dbReference>
<gene>
    <name evidence="2" type="ORF">EOD42_18085</name>
</gene>
<dbReference type="AlphaFoldDB" id="A0A437M356"/>
<accession>A0A437M356</accession>
<evidence type="ECO:0000313" key="2">
    <source>
        <dbReference type="EMBL" id="RVT92128.1"/>
    </source>
</evidence>
<keyword evidence="1" id="KW-0732">Signal</keyword>
<dbReference type="RefSeq" id="WP_127788982.1">
    <property type="nucleotide sequence ID" value="NZ_SACL01000007.1"/>
</dbReference>
<sequence length="165" mass="16769">MIRLLLAALLVAAPAVAQVNRSGYRLPLDLALEAAQEAARHCLANGHEVSVTVVDSSGVPQVVLRTDGATIHTRDTSFRKAYTVVTLGPVFRFQTAGAFAALVARNPANGAALASVANVIPLAGAVAFVAHGEIVAALGVGGAPGGDRDEACAEAGVARVRSRLP</sequence>